<dbReference type="RefSeq" id="XP_005105369.1">
    <property type="nucleotide sequence ID" value="XM_005105312.3"/>
</dbReference>
<feature type="compositionally biased region" description="Basic and acidic residues" evidence="9">
    <location>
        <begin position="424"/>
        <end position="436"/>
    </location>
</feature>
<name>A0ABM0JZR6_APLCA</name>
<feature type="region of interest" description="Disordered" evidence="9">
    <location>
        <begin position="369"/>
        <end position="439"/>
    </location>
</feature>
<reference evidence="12" key="1">
    <citation type="submission" date="2025-08" db="UniProtKB">
        <authorList>
            <consortium name="RefSeq"/>
        </authorList>
    </citation>
    <scope>IDENTIFICATION</scope>
</reference>
<comment type="subcellular location">
    <subcellularLocation>
        <location evidence="1">Nucleus</location>
    </subcellularLocation>
</comment>
<dbReference type="PANTHER" id="PTHR24404">
    <property type="entry name" value="ZINC FINGER PROTEIN"/>
    <property type="match status" value="1"/>
</dbReference>
<feature type="region of interest" description="Disordered" evidence="9">
    <location>
        <begin position="27"/>
        <end position="85"/>
    </location>
</feature>
<feature type="compositionally biased region" description="Pro residues" evidence="9">
    <location>
        <begin position="370"/>
        <end position="389"/>
    </location>
</feature>
<proteinExistence type="predicted"/>
<keyword evidence="11" id="KW-1185">Reference proteome</keyword>
<evidence type="ECO:0000256" key="8">
    <source>
        <dbReference type="PROSITE-ProRule" id="PRU00042"/>
    </source>
</evidence>
<keyword evidence="2" id="KW-0479">Metal-binding</keyword>
<feature type="domain" description="C2H2-type" evidence="10">
    <location>
        <begin position="233"/>
        <end position="261"/>
    </location>
</feature>
<keyword evidence="7" id="KW-0539">Nucleus</keyword>
<feature type="domain" description="C2H2-type" evidence="10">
    <location>
        <begin position="206"/>
        <end position="231"/>
    </location>
</feature>
<dbReference type="PROSITE" id="PS50157">
    <property type="entry name" value="ZINC_FINGER_C2H2_2"/>
    <property type="match status" value="8"/>
</dbReference>
<feature type="domain" description="C2H2-type" evidence="10">
    <location>
        <begin position="849"/>
        <end position="876"/>
    </location>
</feature>
<dbReference type="SUPFAM" id="SSF57667">
    <property type="entry name" value="beta-beta-alpha zinc fingers"/>
    <property type="match status" value="4"/>
</dbReference>
<evidence type="ECO:0000256" key="9">
    <source>
        <dbReference type="SAM" id="MobiDB-lite"/>
    </source>
</evidence>
<dbReference type="InterPro" id="IPR036236">
    <property type="entry name" value="Znf_C2H2_sf"/>
</dbReference>
<evidence type="ECO:0000313" key="11">
    <source>
        <dbReference type="Proteomes" id="UP000694888"/>
    </source>
</evidence>
<dbReference type="Gene3D" id="3.30.160.60">
    <property type="entry name" value="Classic Zinc Finger"/>
    <property type="match status" value="7"/>
</dbReference>
<dbReference type="PROSITE" id="PS00028">
    <property type="entry name" value="ZINC_FINGER_C2H2_1"/>
    <property type="match status" value="9"/>
</dbReference>
<keyword evidence="5" id="KW-0862">Zinc</keyword>
<protein>
    <submittedName>
        <fullName evidence="12">Zinc finger protein 341</fullName>
    </submittedName>
</protein>
<evidence type="ECO:0000256" key="2">
    <source>
        <dbReference type="ARBA" id="ARBA00022723"/>
    </source>
</evidence>
<dbReference type="Proteomes" id="UP000694888">
    <property type="component" value="Unplaced"/>
</dbReference>
<evidence type="ECO:0000256" key="4">
    <source>
        <dbReference type="ARBA" id="ARBA00022771"/>
    </source>
</evidence>
<sequence length="965" mass="108810">MSSNLEAPEAEASQLVPDFSQKLVIDETVGAESPPAATGVNSPSGEEVQQHDPSGQDVLQDLHHAESGSSQPVALGQAKDWSESSVSDVPQALNYSETNNSLSVAPDQAVICSESSMSGIPKDLDHAILNNSHPVAQDQEGRCSESDDVQMVLASEKAAAVHPSEQGKKDEHGKANFTCPCGESFEKSVQLASHRRWSCKLKVNVAQCSLCKAWFASEGGLGRHMKHVHGGVFSCDKCSLRFHNKIQLTRHWMEAHYSDVEASQLKCYVCQREGFGSKFELHCHLRDHRIERRAKRRSLSVTDESESSLRGESESIREFAHPLHHHWGDPPPYAPHPHHHWSHKRPHWRRHQASDSSFPYPGMQFCRPFFHPPPPPPPPPPPHFPPPYFYPFQGGGPSGNDSTLSGDGQSSNLRSSQSIPNPHTPDDVRPRHDHELPPTFHNQHLWHSHFWKAFRRRGHHHHSRGDGFKWKKYLKLLNMGESGFAPVPHWRKAFRSEQLAADENSHLIKVPCEFCHKPVEANQMGRHHRKECSGLLLHRCCVCDRTFRKRHFLIKHMHEEKHYFLPKQQAPLAGRGSPSTQATDSLSLSQLQQRLSSTLSLKDTKTDISSNDSTVRLSAIGGCAISDEEINVVERMSSHMPSTLQTRNCPTVNSSENDKGSQLSDVTAKICNSFKCSICKICFKTKEFLCDHLQEHIKRVLSFQKVQEWTQKSSNYFSVGVQEDEDYHESDASSFVSGLESEVTSVSAATNTTADSSNFSSLETCASGPKNLRHEKKKHGHRAKGEVHICFFCRQAFSFRKDLKAHMKDQHKERVLKCPICQKEFSWQKRGKFYERHLNSHYGIKVFKHKCEICDKTFLEGSKLKAHMAVHSKEPLYKCPECGKGYGNKSSLVRHQRKHTGVRPYKCDVCEESFIEKRELIRHSASHTGVAPFLCSECGQGFTLKTSLMTHMKKKHSQPAVSAAM</sequence>
<feature type="domain" description="C2H2-type" evidence="10">
    <location>
        <begin position="788"/>
        <end position="811"/>
    </location>
</feature>
<evidence type="ECO:0000256" key="7">
    <source>
        <dbReference type="ARBA" id="ARBA00023242"/>
    </source>
</evidence>
<dbReference type="SMART" id="SM00355">
    <property type="entry name" value="ZnF_C2H2"/>
    <property type="match status" value="11"/>
</dbReference>
<evidence type="ECO:0000256" key="6">
    <source>
        <dbReference type="ARBA" id="ARBA00023125"/>
    </source>
</evidence>
<keyword evidence="6" id="KW-0238">DNA-binding</keyword>
<feature type="domain" description="C2H2-type" evidence="10">
    <location>
        <begin position="877"/>
        <end position="904"/>
    </location>
</feature>
<evidence type="ECO:0000256" key="1">
    <source>
        <dbReference type="ARBA" id="ARBA00004123"/>
    </source>
</evidence>
<dbReference type="InterPro" id="IPR050589">
    <property type="entry name" value="Ikaros_C2H2-ZF"/>
</dbReference>
<keyword evidence="3" id="KW-0677">Repeat</keyword>
<feature type="domain" description="C2H2-type" evidence="10">
    <location>
        <begin position="905"/>
        <end position="932"/>
    </location>
</feature>
<accession>A0ABM0JZR6</accession>
<dbReference type="InterPro" id="IPR013087">
    <property type="entry name" value="Znf_C2H2_type"/>
</dbReference>
<feature type="domain" description="C2H2-type" evidence="10">
    <location>
        <begin position="538"/>
        <end position="562"/>
    </location>
</feature>
<dbReference type="GeneID" id="101845946"/>
<evidence type="ECO:0000259" key="10">
    <source>
        <dbReference type="PROSITE" id="PS50157"/>
    </source>
</evidence>
<keyword evidence="4 8" id="KW-0863">Zinc-finger</keyword>
<evidence type="ECO:0000256" key="5">
    <source>
        <dbReference type="ARBA" id="ARBA00022833"/>
    </source>
</evidence>
<feature type="domain" description="C2H2-type" evidence="10">
    <location>
        <begin position="933"/>
        <end position="957"/>
    </location>
</feature>
<gene>
    <name evidence="12" type="primary">LOC101845946</name>
</gene>
<feature type="compositionally biased region" description="Polar residues" evidence="9">
    <location>
        <begin position="399"/>
        <end position="421"/>
    </location>
</feature>
<evidence type="ECO:0000313" key="12">
    <source>
        <dbReference type="RefSeq" id="XP_005105369.1"/>
    </source>
</evidence>
<organism evidence="11 12">
    <name type="scientific">Aplysia californica</name>
    <name type="common">California sea hare</name>
    <dbReference type="NCBI Taxonomy" id="6500"/>
    <lineage>
        <taxon>Eukaryota</taxon>
        <taxon>Metazoa</taxon>
        <taxon>Spiralia</taxon>
        <taxon>Lophotrochozoa</taxon>
        <taxon>Mollusca</taxon>
        <taxon>Gastropoda</taxon>
        <taxon>Heterobranchia</taxon>
        <taxon>Euthyneura</taxon>
        <taxon>Tectipleura</taxon>
        <taxon>Aplysiida</taxon>
        <taxon>Aplysioidea</taxon>
        <taxon>Aplysiidae</taxon>
        <taxon>Aplysia</taxon>
    </lineage>
</organism>
<dbReference type="PANTHER" id="PTHR24404:SF114">
    <property type="entry name" value="KLUMPFUSS, ISOFORM B-RELATED"/>
    <property type="match status" value="1"/>
</dbReference>
<dbReference type="Pfam" id="PF00096">
    <property type="entry name" value="zf-C2H2"/>
    <property type="match status" value="2"/>
</dbReference>
<feature type="region of interest" description="Disordered" evidence="9">
    <location>
        <begin position="295"/>
        <end position="314"/>
    </location>
</feature>
<evidence type="ECO:0000256" key="3">
    <source>
        <dbReference type="ARBA" id="ARBA00022737"/>
    </source>
</evidence>